<gene>
    <name evidence="2" type="ORF">HPLM_LOCUS1213</name>
</gene>
<dbReference type="OrthoDB" id="5821511at2759"/>
<feature type="region of interest" description="Disordered" evidence="1">
    <location>
        <begin position="20"/>
        <end position="58"/>
    </location>
</feature>
<reference evidence="2 3" key="2">
    <citation type="submission" date="2018-11" db="EMBL/GenBank/DDBJ databases">
        <authorList>
            <consortium name="Pathogen Informatics"/>
        </authorList>
    </citation>
    <scope>NUCLEOTIDE SEQUENCE [LARGE SCALE GENOMIC DNA]</scope>
    <source>
        <strain evidence="2 3">MHpl1</strain>
    </source>
</reference>
<sequence length="140" mass="15917">MEQPSNSISDRVRHRRFLVLDRHKQSQPQRLDDSLDIYSPRSVDSLSSPTQQAAPIPPQAVAIQVEDEDGFRIEDSDLADSPRQPSSFTRGNKEDDVKSQLSFIMKERLHTMAKEVQRRTSAVRESLIREIPEDSISATS</sequence>
<keyword evidence="3" id="KW-1185">Reference proteome</keyword>
<feature type="compositionally biased region" description="Low complexity" evidence="1">
    <location>
        <begin position="49"/>
        <end position="58"/>
    </location>
</feature>
<dbReference type="STRING" id="6290.A0A0N4VV95"/>
<accession>A0A0N4VV95</accession>
<dbReference type="EMBL" id="UZAF01001468">
    <property type="protein sequence ID" value="VDO08423.1"/>
    <property type="molecule type" value="Genomic_DNA"/>
</dbReference>
<organism evidence="4">
    <name type="scientific">Haemonchus placei</name>
    <name type="common">Barber's pole worm</name>
    <dbReference type="NCBI Taxonomy" id="6290"/>
    <lineage>
        <taxon>Eukaryota</taxon>
        <taxon>Metazoa</taxon>
        <taxon>Ecdysozoa</taxon>
        <taxon>Nematoda</taxon>
        <taxon>Chromadorea</taxon>
        <taxon>Rhabditida</taxon>
        <taxon>Rhabditina</taxon>
        <taxon>Rhabditomorpha</taxon>
        <taxon>Strongyloidea</taxon>
        <taxon>Trichostrongylidae</taxon>
        <taxon>Haemonchus</taxon>
    </lineage>
</organism>
<dbReference type="Proteomes" id="UP000268014">
    <property type="component" value="Unassembled WGS sequence"/>
</dbReference>
<reference evidence="4" key="1">
    <citation type="submission" date="2017-02" db="UniProtKB">
        <authorList>
            <consortium name="WormBaseParasite"/>
        </authorList>
    </citation>
    <scope>IDENTIFICATION</scope>
</reference>
<evidence type="ECO:0000313" key="4">
    <source>
        <dbReference type="WBParaSite" id="HPLM_0000121501-mRNA-1"/>
    </source>
</evidence>
<evidence type="ECO:0000313" key="3">
    <source>
        <dbReference type="Proteomes" id="UP000268014"/>
    </source>
</evidence>
<name>A0A0N4VV95_HAEPC</name>
<evidence type="ECO:0000256" key="1">
    <source>
        <dbReference type="SAM" id="MobiDB-lite"/>
    </source>
</evidence>
<proteinExistence type="predicted"/>
<dbReference type="WBParaSite" id="HPLM_0000121501-mRNA-1">
    <property type="protein sequence ID" value="HPLM_0000121501-mRNA-1"/>
    <property type="gene ID" value="HPLM_0000121501"/>
</dbReference>
<feature type="region of interest" description="Disordered" evidence="1">
    <location>
        <begin position="70"/>
        <end position="97"/>
    </location>
</feature>
<dbReference type="AlphaFoldDB" id="A0A0N4VV95"/>
<protein>
    <submittedName>
        <fullName evidence="2 4">Uncharacterized protein</fullName>
    </submittedName>
</protein>
<evidence type="ECO:0000313" key="2">
    <source>
        <dbReference type="EMBL" id="VDO08423.1"/>
    </source>
</evidence>